<dbReference type="Proteomes" id="UP001221898">
    <property type="component" value="Unassembled WGS sequence"/>
</dbReference>
<name>A0AAD7WL20_9TELE</name>
<evidence type="ECO:0000256" key="1">
    <source>
        <dbReference type="SAM" id="MobiDB-lite"/>
    </source>
</evidence>
<feature type="region of interest" description="Disordered" evidence="1">
    <location>
        <begin position="15"/>
        <end position="41"/>
    </location>
</feature>
<keyword evidence="3" id="KW-1185">Reference proteome</keyword>
<protein>
    <submittedName>
        <fullName evidence="2">Uncharacterized protein</fullName>
    </submittedName>
</protein>
<reference evidence="2" key="1">
    <citation type="journal article" date="2023" name="Science">
        <title>Genome structures resolve the early diversification of teleost fishes.</title>
        <authorList>
            <person name="Parey E."/>
            <person name="Louis A."/>
            <person name="Montfort J."/>
            <person name="Bouchez O."/>
            <person name="Roques C."/>
            <person name="Iampietro C."/>
            <person name="Lluch J."/>
            <person name="Castinel A."/>
            <person name="Donnadieu C."/>
            <person name="Desvignes T."/>
            <person name="Floi Bucao C."/>
            <person name="Jouanno E."/>
            <person name="Wen M."/>
            <person name="Mejri S."/>
            <person name="Dirks R."/>
            <person name="Jansen H."/>
            <person name="Henkel C."/>
            <person name="Chen W.J."/>
            <person name="Zahm M."/>
            <person name="Cabau C."/>
            <person name="Klopp C."/>
            <person name="Thompson A.W."/>
            <person name="Robinson-Rechavi M."/>
            <person name="Braasch I."/>
            <person name="Lecointre G."/>
            <person name="Bobe J."/>
            <person name="Postlethwait J.H."/>
            <person name="Berthelot C."/>
            <person name="Roest Crollius H."/>
            <person name="Guiguen Y."/>
        </authorList>
    </citation>
    <scope>NUCLEOTIDE SEQUENCE</scope>
    <source>
        <strain evidence="2">NC1722</strain>
    </source>
</reference>
<dbReference type="AlphaFoldDB" id="A0AAD7WL20"/>
<organism evidence="2 3">
    <name type="scientific">Aldrovandia affinis</name>
    <dbReference type="NCBI Taxonomy" id="143900"/>
    <lineage>
        <taxon>Eukaryota</taxon>
        <taxon>Metazoa</taxon>
        <taxon>Chordata</taxon>
        <taxon>Craniata</taxon>
        <taxon>Vertebrata</taxon>
        <taxon>Euteleostomi</taxon>
        <taxon>Actinopterygii</taxon>
        <taxon>Neopterygii</taxon>
        <taxon>Teleostei</taxon>
        <taxon>Notacanthiformes</taxon>
        <taxon>Halosauridae</taxon>
        <taxon>Aldrovandia</taxon>
    </lineage>
</organism>
<sequence length="111" mass="12722">MLLCVSVCDLKLVQEPDRQRAGRTNTRQERRVRREGSGCRDDLIPTGGALSSFCKAHADSVHIIPSAVSNFRLPCLTRQERTAHSQPNHNRERDRQIEQHSPVRRHSDWGE</sequence>
<proteinExistence type="predicted"/>
<evidence type="ECO:0000313" key="2">
    <source>
        <dbReference type="EMBL" id="KAJ8400812.1"/>
    </source>
</evidence>
<gene>
    <name evidence="2" type="ORF">AAFF_G00391660</name>
</gene>
<comment type="caution">
    <text evidence="2">The sequence shown here is derived from an EMBL/GenBank/DDBJ whole genome shotgun (WGS) entry which is preliminary data.</text>
</comment>
<feature type="compositionally biased region" description="Basic and acidic residues" evidence="1">
    <location>
        <begin position="79"/>
        <end position="98"/>
    </location>
</feature>
<dbReference type="EMBL" id="JAINUG010000074">
    <property type="protein sequence ID" value="KAJ8400812.1"/>
    <property type="molecule type" value="Genomic_DNA"/>
</dbReference>
<accession>A0AAD7WL20</accession>
<evidence type="ECO:0000313" key="3">
    <source>
        <dbReference type="Proteomes" id="UP001221898"/>
    </source>
</evidence>
<feature type="region of interest" description="Disordered" evidence="1">
    <location>
        <begin position="79"/>
        <end position="111"/>
    </location>
</feature>